<dbReference type="InterPro" id="IPR036388">
    <property type="entry name" value="WH-like_DNA-bd_sf"/>
</dbReference>
<reference evidence="8 9" key="1">
    <citation type="submission" date="2023-12" db="EMBL/GenBank/DDBJ databases">
        <title>A high-quality genome assembly for Dillenia turbinata (Dilleniales).</title>
        <authorList>
            <person name="Chanderbali A."/>
        </authorList>
    </citation>
    <scope>NUCLEOTIDE SEQUENCE [LARGE SCALE GENOMIC DNA]</scope>
    <source>
        <strain evidence="8">LSX21</strain>
        <tissue evidence="8">Leaf</tissue>
    </source>
</reference>
<name>A0AAN8Z0V5_9MAGN</name>
<dbReference type="InterPro" id="IPR044974">
    <property type="entry name" value="Disease_R_plants"/>
</dbReference>
<dbReference type="SUPFAM" id="SSF52540">
    <property type="entry name" value="P-loop containing nucleoside triphosphate hydrolases"/>
    <property type="match status" value="1"/>
</dbReference>
<dbReference type="Gene3D" id="1.20.5.4130">
    <property type="match status" value="1"/>
</dbReference>
<dbReference type="FunFam" id="1.10.8.430:FF:000003">
    <property type="entry name" value="Probable disease resistance protein At5g66910"/>
    <property type="match status" value="1"/>
</dbReference>
<keyword evidence="3" id="KW-0611">Plant defense</keyword>
<dbReference type="Gene3D" id="1.10.8.430">
    <property type="entry name" value="Helical domain of apoptotic protease-activating factors"/>
    <property type="match status" value="1"/>
</dbReference>
<evidence type="ECO:0000256" key="3">
    <source>
        <dbReference type="ARBA" id="ARBA00022821"/>
    </source>
</evidence>
<feature type="domain" description="Disease resistance protein winged helix" evidence="6">
    <location>
        <begin position="440"/>
        <end position="513"/>
    </location>
</feature>
<dbReference type="PRINTS" id="PR00364">
    <property type="entry name" value="DISEASERSIST"/>
</dbReference>
<evidence type="ECO:0000313" key="8">
    <source>
        <dbReference type="EMBL" id="KAK6916653.1"/>
    </source>
</evidence>
<dbReference type="Gene3D" id="3.80.10.10">
    <property type="entry name" value="Ribonuclease Inhibitor"/>
    <property type="match status" value="2"/>
</dbReference>
<dbReference type="Pfam" id="PF18052">
    <property type="entry name" value="Rx_N"/>
    <property type="match status" value="1"/>
</dbReference>
<evidence type="ECO:0000313" key="9">
    <source>
        <dbReference type="Proteomes" id="UP001370490"/>
    </source>
</evidence>
<dbReference type="FunFam" id="3.40.50.300:FF:001091">
    <property type="entry name" value="Probable disease resistance protein At1g61300"/>
    <property type="match status" value="1"/>
</dbReference>
<dbReference type="AlphaFoldDB" id="A0AAN8Z0V5"/>
<dbReference type="GO" id="GO:0043531">
    <property type="term" value="F:ADP binding"/>
    <property type="evidence" value="ECO:0007669"/>
    <property type="project" value="InterPro"/>
</dbReference>
<dbReference type="InterPro" id="IPR041118">
    <property type="entry name" value="Rx_N"/>
</dbReference>
<dbReference type="InterPro" id="IPR027417">
    <property type="entry name" value="P-loop_NTPase"/>
</dbReference>
<dbReference type="InterPro" id="IPR058922">
    <property type="entry name" value="WHD_DRP"/>
</dbReference>
<evidence type="ECO:0000259" key="4">
    <source>
        <dbReference type="Pfam" id="PF00931"/>
    </source>
</evidence>
<dbReference type="Proteomes" id="UP001370490">
    <property type="component" value="Unassembled WGS sequence"/>
</dbReference>
<evidence type="ECO:0000259" key="5">
    <source>
        <dbReference type="Pfam" id="PF18052"/>
    </source>
</evidence>
<dbReference type="InterPro" id="IPR055414">
    <property type="entry name" value="LRR_R13L4/SHOC2-like"/>
</dbReference>
<dbReference type="InterPro" id="IPR038005">
    <property type="entry name" value="RX-like_CC"/>
</dbReference>
<dbReference type="PANTHER" id="PTHR23155">
    <property type="entry name" value="DISEASE RESISTANCE PROTEIN RP"/>
    <property type="match status" value="1"/>
</dbReference>
<dbReference type="FunFam" id="1.10.10.10:FF:000322">
    <property type="entry name" value="Probable disease resistance protein At1g63360"/>
    <property type="match status" value="1"/>
</dbReference>
<dbReference type="Pfam" id="PF00931">
    <property type="entry name" value="NB-ARC"/>
    <property type="match status" value="1"/>
</dbReference>
<dbReference type="Pfam" id="PF23559">
    <property type="entry name" value="WHD_DRP"/>
    <property type="match status" value="1"/>
</dbReference>
<dbReference type="GO" id="GO:0098542">
    <property type="term" value="P:defense response to other organism"/>
    <property type="evidence" value="ECO:0007669"/>
    <property type="project" value="TreeGrafter"/>
</dbReference>
<protein>
    <submittedName>
        <fullName evidence="8">NB-ARC</fullName>
    </submittedName>
</protein>
<keyword evidence="9" id="KW-1185">Reference proteome</keyword>
<dbReference type="PANTHER" id="PTHR23155:SF1185">
    <property type="entry name" value="DISEASE RESISTANCE RPP8-LIKE PROTEIN 3-RELATED"/>
    <property type="match status" value="1"/>
</dbReference>
<dbReference type="EMBL" id="JBAMMX010000024">
    <property type="protein sequence ID" value="KAK6916653.1"/>
    <property type="molecule type" value="Genomic_DNA"/>
</dbReference>
<keyword evidence="1" id="KW-0677">Repeat</keyword>
<feature type="domain" description="Disease resistance N-terminal" evidence="5">
    <location>
        <begin position="9"/>
        <end position="97"/>
    </location>
</feature>
<dbReference type="Gene3D" id="1.10.10.10">
    <property type="entry name" value="Winged helix-like DNA-binding domain superfamily/Winged helix DNA-binding domain"/>
    <property type="match status" value="1"/>
</dbReference>
<proteinExistence type="predicted"/>
<comment type="caution">
    <text evidence="8">The sequence shown here is derived from an EMBL/GenBank/DDBJ whole genome shotgun (WGS) entry which is preliminary data.</text>
</comment>
<accession>A0AAN8Z0V5</accession>
<dbReference type="CDD" id="cd14798">
    <property type="entry name" value="RX-CC_like"/>
    <property type="match status" value="1"/>
</dbReference>
<feature type="domain" description="Disease resistance R13L4/SHOC-2-like LRR" evidence="7">
    <location>
        <begin position="571"/>
        <end position="896"/>
    </location>
</feature>
<evidence type="ECO:0000256" key="2">
    <source>
        <dbReference type="ARBA" id="ARBA00022741"/>
    </source>
</evidence>
<dbReference type="InterPro" id="IPR042197">
    <property type="entry name" value="Apaf_helical"/>
</dbReference>
<sequence length="937" mass="106392">MADSVTLSVVSNLLGRITDLLISEVNFLRDVSEQVRNLQDELQWIHGFLKDADVVRQKEGDERLRVWVSQFRDISYDAEDAIDTFILKLQSARNREGFRGFLKRAVGIFNESKPIYLFKLEIDAINTRISKIRERLPSYGVQNISGSSMGNGRPRQVTRRYAHEEEDVVGLDEDISKLVAELTNKEGYARVVSAVGIGGSGKTTLARKLYNHVDVKKHFDCHVWVSVSQEWQARDLLINIITQTTSPFKEERELIGKMTNDELVIKVYNFLKEKRYLVVLDDIWEREAWDDLRPAFPSANAGSKLIITSRIRDVALHADPHCFVQEPRPLTDEEAWELLFKKVKGVIGDDRREEASRFHQLGKEMVKKCSGLPLAIVVLGGLLATKTSLEEWQKVSQNIGLQLRKAGKGGPGQQGVLNVLALSYDNLPYHLKPCFLYLAVFPEDLEIRVKPLIRMWIAEGFISSSQIDREQSLEDAGEECLHELIQRSMIQVGAKYTTGRVKSCLMHDQLREMCLEKAREENFLEVLPISKSSVATASQGSASKARRIALHLGNDADSSMCSLLELKNSGVRSLLCFGSALKLSNSEWITVCTNFPLIRVLHLQQNYFDIQSLPKEIGNLFHLKYLGLVNCDPQNIPQSFGNLWSLQTLYIRDSLYPVRVGEVVQKMEQLRYLGYNGSIIASRDFGVGGLKNLRCLRLVQAGDWMARDLPHLTNLQHLAILDIKTAEQVKAVLGSPCIALDRIRSLGLHLSDSLLEFENLELSGCRNLSKLYLWGKIPEKKVHLRQQLPPNLAKLILVCSQMKEQDPMAAVEKLPFLKFLLLGKSSYTRSQMTCSANGFPRLQHLEICGLNDLEDWRIEKGAMPLLTHLKIENCQELRMIPEGLKFITTLQELDIRGMPQKFKNRLRKVDETDFEAKSDPHQGVDHHKIHHIPLVII</sequence>
<dbReference type="InterPro" id="IPR002182">
    <property type="entry name" value="NB-ARC"/>
</dbReference>
<keyword evidence="2" id="KW-0547">Nucleotide-binding</keyword>
<dbReference type="Pfam" id="PF23598">
    <property type="entry name" value="LRR_14"/>
    <property type="match status" value="1"/>
</dbReference>
<gene>
    <name evidence="8" type="ORF">RJ641_019514</name>
</gene>
<evidence type="ECO:0000259" key="6">
    <source>
        <dbReference type="Pfam" id="PF23559"/>
    </source>
</evidence>
<organism evidence="8 9">
    <name type="scientific">Dillenia turbinata</name>
    <dbReference type="NCBI Taxonomy" id="194707"/>
    <lineage>
        <taxon>Eukaryota</taxon>
        <taxon>Viridiplantae</taxon>
        <taxon>Streptophyta</taxon>
        <taxon>Embryophyta</taxon>
        <taxon>Tracheophyta</taxon>
        <taxon>Spermatophyta</taxon>
        <taxon>Magnoliopsida</taxon>
        <taxon>eudicotyledons</taxon>
        <taxon>Gunneridae</taxon>
        <taxon>Pentapetalae</taxon>
        <taxon>Dilleniales</taxon>
        <taxon>Dilleniaceae</taxon>
        <taxon>Dillenia</taxon>
    </lineage>
</organism>
<dbReference type="Gene3D" id="3.40.50.300">
    <property type="entry name" value="P-loop containing nucleotide triphosphate hydrolases"/>
    <property type="match status" value="1"/>
</dbReference>
<dbReference type="SUPFAM" id="SSF52058">
    <property type="entry name" value="L domain-like"/>
    <property type="match status" value="1"/>
</dbReference>
<feature type="domain" description="NB-ARC" evidence="4">
    <location>
        <begin position="173"/>
        <end position="343"/>
    </location>
</feature>
<evidence type="ECO:0000256" key="1">
    <source>
        <dbReference type="ARBA" id="ARBA00022737"/>
    </source>
</evidence>
<evidence type="ECO:0000259" key="7">
    <source>
        <dbReference type="Pfam" id="PF23598"/>
    </source>
</evidence>
<dbReference type="InterPro" id="IPR032675">
    <property type="entry name" value="LRR_dom_sf"/>
</dbReference>